<dbReference type="Proteomes" id="UP000564806">
    <property type="component" value="Unassembled WGS sequence"/>
</dbReference>
<dbReference type="RefSeq" id="WP_175372086.1">
    <property type="nucleotide sequence ID" value="NZ_JABWCS010000209.1"/>
</dbReference>
<dbReference type="EMBL" id="JABWCS010000209">
    <property type="protein sequence ID" value="NUU61576.1"/>
    <property type="molecule type" value="Genomic_DNA"/>
</dbReference>
<evidence type="ECO:0000313" key="3">
    <source>
        <dbReference type="Proteomes" id="UP000564806"/>
    </source>
</evidence>
<accession>A0A850EMC6</accession>
<comment type="caution">
    <text evidence="2">The sequence shown here is derived from an EMBL/GenBank/DDBJ whole genome shotgun (WGS) entry which is preliminary data.</text>
</comment>
<organism evidence="2 3">
    <name type="scientific">Paenibacillus agri</name>
    <dbReference type="NCBI Taxonomy" id="2744309"/>
    <lineage>
        <taxon>Bacteria</taxon>
        <taxon>Bacillati</taxon>
        <taxon>Bacillota</taxon>
        <taxon>Bacilli</taxon>
        <taxon>Bacillales</taxon>
        <taxon>Paenibacillaceae</taxon>
        <taxon>Paenibacillus</taxon>
    </lineage>
</organism>
<feature type="chain" id="PRO_5033023420" evidence="1">
    <location>
        <begin position="27"/>
        <end position="123"/>
    </location>
</feature>
<reference evidence="2" key="1">
    <citation type="submission" date="2020-06" db="EMBL/GenBank/DDBJ databases">
        <title>Paenibacillus sp. nov., isolated from soil.</title>
        <authorList>
            <person name="Seo Y.L."/>
        </authorList>
    </citation>
    <scope>NUCLEOTIDE SEQUENCE [LARGE SCALE GENOMIC DNA]</scope>
    <source>
        <strain evidence="2">JW14</strain>
    </source>
</reference>
<evidence type="ECO:0000256" key="1">
    <source>
        <dbReference type="SAM" id="SignalP"/>
    </source>
</evidence>
<name>A0A850EMC6_9BACL</name>
<keyword evidence="1" id="KW-0732">Signal</keyword>
<proteinExistence type="predicted"/>
<dbReference type="AlphaFoldDB" id="A0A850EMC6"/>
<keyword evidence="3" id="KW-1185">Reference proteome</keyword>
<gene>
    <name evidence="2" type="ORF">HPT30_14630</name>
</gene>
<feature type="signal peptide" evidence="1">
    <location>
        <begin position="1"/>
        <end position="26"/>
    </location>
</feature>
<sequence length="123" mass="13687">MVKAKKTVSLLMMVVLTLMLAVPAFAASKSYQFYYGGSYDTHSSRFISGPAEVNGNAVTIKLKGDYFPYLNAESSTYYGSYDASTDLTTFTFTATNPNSDISIQLYVSTVFHSQLYDLDIHWN</sequence>
<protein>
    <submittedName>
        <fullName evidence="2">Uncharacterized protein</fullName>
    </submittedName>
</protein>
<evidence type="ECO:0000313" key="2">
    <source>
        <dbReference type="EMBL" id="NUU61576.1"/>
    </source>
</evidence>